<dbReference type="EMBL" id="JBBUKT010000001">
    <property type="protein sequence ID" value="MEK7948929.1"/>
    <property type="molecule type" value="Genomic_DNA"/>
</dbReference>
<dbReference type="InterPro" id="IPR019587">
    <property type="entry name" value="Polyketide_cyclase/dehydratase"/>
</dbReference>
<dbReference type="Pfam" id="PF10604">
    <property type="entry name" value="Polyketide_cyc2"/>
    <property type="match status" value="1"/>
</dbReference>
<dbReference type="Proteomes" id="UP001371305">
    <property type="component" value="Unassembled WGS sequence"/>
</dbReference>
<evidence type="ECO:0000313" key="2">
    <source>
        <dbReference type="Proteomes" id="UP001371305"/>
    </source>
</evidence>
<dbReference type="SUPFAM" id="SSF55961">
    <property type="entry name" value="Bet v1-like"/>
    <property type="match status" value="1"/>
</dbReference>
<gene>
    <name evidence="1" type="ORF">WKV53_00395</name>
</gene>
<dbReference type="RefSeq" id="WP_341402271.1">
    <property type="nucleotide sequence ID" value="NZ_JBBUKT010000001.1"/>
</dbReference>
<protein>
    <submittedName>
        <fullName evidence="1">SRPBCC family protein</fullName>
    </submittedName>
</protein>
<reference evidence="1 2" key="1">
    <citation type="submission" date="2024-04" db="EMBL/GenBank/DDBJ databases">
        <title>Luteolibacter sp. isolated from soil.</title>
        <authorList>
            <person name="An J."/>
        </authorList>
    </citation>
    <scope>NUCLEOTIDE SEQUENCE [LARGE SCALE GENOMIC DNA]</scope>
    <source>
        <strain evidence="1 2">Y139</strain>
    </source>
</reference>
<organism evidence="1 2">
    <name type="scientific">Luteolibacter soli</name>
    <dbReference type="NCBI Taxonomy" id="3135280"/>
    <lineage>
        <taxon>Bacteria</taxon>
        <taxon>Pseudomonadati</taxon>
        <taxon>Verrucomicrobiota</taxon>
        <taxon>Verrucomicrobiia</taxon>
        <taxon>Verrucomicrobiales</taxon>
        <taxon>Verrucomicrobiaceae</taxon>
        <taxon>Luteolibacter</taxon>
    </lineage>
</organism>
<keyword evidence="2" id="KW-1185">Reference proteome</keyword>
<proteinExistence type="predicted"/>
<accession>A0ABU9AMJ7</accession>
<sequence length="150" mass="17035">MPRIEIVTDIAAPIERVFDFARSIDVHQESQTRHGEKAVAGRTSGLIEAGETVTWEATHFGVRQRLASRIDAMTKPVHFRDSMISGAFAGFVHDHHFEEIPSGTRMTDVFDYTAPLGVLGRLADVLFLERYMRRLLEERNEVIRRLAEDA</sequence>
<dbReference type="InterPro" id="IPR023393">
    <property type="entry name" value="START-like_dom_sf"/>
</dbReference>
<dbReference type="CDD" id="cd07820">
    <property type="entry name" value="SRPBCC_3"/>
    <property type="match status" value="1"/>
</dbReference>
<name>A0ABU9AMJ7_9BACT</name>
<dbReference type="Gene3D" id="3.30.530.20">
    <property type="match status" value="1"/>
</dbReference>
<comment type="caution">
    <text evidence="1">The sequence shown here is derived from an EMBL/GenBank/DDBJ whole genome shotgun (WGS) entry which is preliminary data.</text>
</comment>
<evidence type="ECO:0000313" key="1">
    <source>
        <dbReference type="EMBL" id="MEK7948929.1"/>
    </source>
</evidence>